<feature type="signal peptide" evidence="1">
    <location>
        <begin position="1"/>
        <end position="24"/>
    </location>
</feature>
<feature type="chain" id="PRO_5045339563" evidence="1">
    <location>
        <begin position="25"/>
        <end position="305"/>
    </location>
</feature>
<reference evidence="3" key="1">
    <citation type="journal article" date="2019" name="Int. J. Syst. Evol. Microbiol.">
        <title>The Global Catalogue of Microorganisms (GCM) 10K type strain sequencing project: providing services to taxonomists for standard genome sequencing and annotation.</title>
        <authorList>
            <consortium name="The Broad Institute Genomics Platform"/>
            <consortium name="The Broad Institute Genome Sequencing Center for Infectious Disease"/>
            <person name="Wu L."/>
            <person name="Ma J."/>
        </authorList>
    </citation>
    <scope>NUCLEOTIDE SEQUENCE [LARGE SCALE GENOMIC DNA]</scope>
    <source>
        <strain evidence="3">CCUG 64793</strain>
    </source>
</reference>
<name>A0ABW3NP33_9FLAO</name>
<gene>
    <name evidence="2" type="ORF">ACFQ3Q_06165</name>
</gene>
<dbReference type="EMBL" id="JBHTLI010000001">
    <property type="protein sequence ID" value="MFD1095323.1"/>
    <property type="molecule type" value="Genomic_DNA"/>
</dbReference>
<accession>A0ABW3NP33</accession>
<dbReference type="Proteomes" id="UP001597131">
    <property type="component" value="Unassembled WGS sequence"/>
</dbReference>
<sequence length="305" mass="34937">MYTNLKIKGVISFMLIFFVGIAFAQDQDDKLIDDLFKEYKANGVEKALIMYEKSEAKGDAYTSLSEPLNILGYRLMSDEKDLDAAEKVFLAQIDEYPEEANPHDSYADLLSEKGDKEKAIKHYKKAAQLAEKIQDADDRRNMMRASKGKMAKLENKHNKFKFLAGDWDVNFTRFEDGNEAGGWSGYDKANLNEDKTMLTIKHYNQQKELVAKRIMIYDAIDDNYDVAYINPNQLSGIRISTMELEDKGDGNFVLTETYEDSDGKMKKAKHQIERKDGAMSWIIMESKDSGDWEKVALLDMKKSSE</sequence>
<keyword evidence="1" id="KW-0732">Signal</keyword>
<proteinExistence type="predicted"/>
<comment type="caution">
    <text evidence="2">The sequence shown here is derived from an EMBL/GenBank/DDBJ whole genome shotgun (WGS) entry which is preliminary data.</text>
</comment>
<organism evidence="2 3">
    <name type="scientific">Salegentibacter chungangensis</name>
    <dbReference type="NCBI Taxonomy" id="1335724"/>
    <lineage>
        <taxon>Bacteria</taxon>
        <taxon>Pseudomonadati</taxon>
        <taxon>Bacteroidota</taxon>
        <taxon>Flavobacteriia</taxon>
        <taxon>Flavobacteriales</taxon>
        <taxon>Flavobacteriaceae</taxon>
        <taxon>Salegentibacter</taxon>
    </lineage>
</organism>
<evidence type="ECO:0000313" key="3">
    <source>
        <dbReference type="Proteomes" id="UP001597131"/>
    </source>
</evidence>
<keyword evidence="3" id="KW-1185">Reference proteome</keyword>
<dbReference type="RefSeq" id="WP_380743968.1">
    <property type="nucleotide sequence ID" value="NZ_JBHTLI010000001.1"/>
</dbReference>
<dbReference type="InterPro" id="IPR011990">
    <property type="entry name" value="TPR-like_helical_dom_sf"/>
</dbReference>
<dbReference type="Gene3D" id="1.25.40.10">
    <property type="entry name" value="Tetratricopeptide repeat domain"/>
    <property type="match status" value="1"/>
</dbReference>
<evidence type="ECO:0000313" key="2">
    <source>
        <dbReference type="EMBL" id="MFD1095323.1"/>
    </source>
</evidence>
<protein>
    <submittedName>
        <fullName evidence="2">Uncharacterized protein</fullName>
    </submittedName>
</protein>
<evidence type="ECO:0000256" key="1">
    <source>
        <dbReference type="SAM" id="SignalP"/>
    </source>
</evidence>
<dbReference type="SUPFAM" id="SSF48452">
    <property type="entry name" value="TPR-like"/>
    <property type="match status" value="1"/>
</dbReference>